<reference evidence="2" key="2">
    <citation type="submission" date="2023-05" db="EMBL/GenBank/DDBJ databases">
        <authorList>
            <consortium name="Lawrence Berkeley National Laboratory"/>
            <person name="Steindorff A."/>
            <person name="Hensen N."/>
            <person name="Bonometti L."/>
            <person name="Westerberg I."/>
            <person name="Brannstrom I.O."/>
            <person name="Guillou S."/>
            <person name="Cros-Aarteil S."/>
            <person name="Calhoun S."/>
            <person name="Haridas S."/>
            <person name="Kuo A."/>
            <person name="Mondo S."/>
            <person name="Pangilinan J."/>
            <person name="Riley R."/>
            <person name="Labutti K."/>
            <person name="Andreopoulos B."/>
            <person name="Lipzen A."/>
            <person name="Chen C."/>
            <person name="Yanf M."/>
            <person name="Daum C."/>
            <person name="Ng V."/>
            <person name="Clum A."/>
            <person name="Ohm R."/>
            <person name="Martin F."/>
            <person name="Silar P."/>
            <person name="Natvig D."/>
            <person name="Lalanne C."/>
            <person name="Gautier V."/>
            <person name="Ament-Velasquez S.L."/>
            <person name="Kruys A."/>
            <person name="Hutchinson M.I."/>
            <person name="Powell A.J."/>
            <person name="Barry K."/>
            <person name="Miller A.N."/>
            <person name="Grigoriev I.V."/>
            <person name="Debuchy R."/>
            <person name="Gladieux P."/>
            <person name="Thoren M.H."/>
            <person name="Johannesson H."/>
        </authorList>
    </citation>
    <scope>NUCLEOTIDE SEQUENCE</scope>
    <source>
        <strain evidence="2">PSN243</strain>
    </source>
</reference>
<feature type="compositionally biased region" description="Polar residues" evidence="1">
    <location>
        <begin position="328"/>
        <end position="339"/>
    </location>
</feature>
<feature type="region of interest" description="Disordered" evidence="1">
    <location>
        <begin position="290"/>
        <end position="365"/>
    </location>
</feature>
<feature type="compositionally biased region" description="Basic and acidic residues" evidence="1">
    <location>
        <begin position="340"/>
        <end position="350"/>
    </location>
</feature>
<sequence length="917" mass="101814">MGFSIFGADGLATAQSWSFASIADDLDQEVQHDENQTESSKEGLLTGRTLVGSSTLEHPDPGQKSPTETQSTSPTTPPEETSVTATNEGATLGVHSDSSDSDDNNDVSAIIREQARRKAIKKGKQPVSAPGESAALRTRGEVYKLGYQEGSVKDRFWFPNFVAESDERQRSFDERKRKLEAEKNDAAAEDALLSRERPGSRKRPLDLDEEANDPKTSRPNGGRRGKSDVRVSGTGKRRKTTAHQARPDKRKVERSRRRDKSSAEVGTLHTGLTPGNLLRLEELEALGELSAVKERSGSHSHRRSEKDHGEEKAVATEGESRRHRHQHGNPSSERSSQQKPTERKKMDKEIPNAIFYNPTTAGPKAREEISRLRATAIEAPKNNRISDIQREAKAFRGLDAAMAQGKEKETKAIPKQKTAPASTHKASHTRRKQRSPEEAQKSEDPEQPEEQQELPRPALRRGLPVQQVLDANQVFRQWVVWRTPKFMPQGCEQNQDKARRGPEYQSKPDANAQARAQLERLQKGVAGKTWNHGPETKALEREGLFSGHVTFEGGHVQYFWVEEELVDLSMVVKSRKAAGKADILVDPTAAKVYQRKRYDVVSYHIYAVGKEERERPETLEASKERRALQSQTVVIDCSGDGEEGDQDDEGVDVTDKVGSRTKTTETRKLLEILYQSEDSESESESESGSGSESQSGSGSISVPMPPPALHHTSKGSDDADDEASRSLNPLHLTRPRLAIQGSFTTMELANRAAIRIFLNLIKPTDDQPAEDKHYYKYYIRPHYFQLGRDMISHEAYKTAPVEIIFDSDLTKYKWGFLRLVVEVVESELKGPIDISDMLAQELMTAEEAVQRNDTSPTPPDTSQGEALPVVQANNTLPAQAVDTVATADPPSPAVRKNSVFNITLPWADIDSNASEEG</sequence>
<accession>A0AAV9H5W8</accession>
<feature type="region of interest" description="Disordered" evidence="1">
    <location>
        <begin position="28"/>
        <end position="105"/>
    </location>
</feature>
<organism evidence="2 3">
    <name type="scientific">Podospora aff. communis PSN243</name>
    <dbReference type="NCBI Taxonomy" id="3040156"/>
    <lineage>
        <taxon>Eukaryota</taxon>
        <taxon>Fungi</taxon>
        <taxon>Dikarya</taxon>
        <taxon>Ascomycota</taxon>
        <taxon>Pezizomycotina</taxon>
        <taxon>Sordariomycetes</taxon>
        <taxon>Sordariomycetidae</taxon>
        <taxon>Sordariales</taxon>
        <taxon>Podosporaceae</taxon>
        <taxon>Podospora</taxon>
    </lineage>
</organism>
<feature type="region of interest" description="Disordered" evidence="1">
    <location>
        <begin position="674"/>
        <end position="729"/>
    </location>
</feature>
<dbReference type="EMBL" id="MU865913">
    <property type="protein sequence ID" value="KAK4455920.1"/>
    <property type="molecule type" value="Genomic_DNA"/>
</dbReference>
<feature type="compositionally biased region" description="Basic and acidic residues" evidence="1">
    <location>
        <begin position="165"/>
        <end position="216"/>
    </location>
</feature>
<evidence type="ECO:0000313" key="2">
    <source>
        <dbReference type="EMBL" id="KAK4455920.1"/>
    </source>
</evidence>
<reference evidence="2" key="1">
    <citation type="journal article" date="2023" name="Mol. Phylogenet. Evol.">
        <title>Genome-scale phylogeny and comparative genomics of the fungal order Sordariales.</title>
        <authorList>
            <person name="Hensen N."/>
            <person name="Bonometti L."/>
            <person name="Westerberg I."/>
            <person name="Brannstrom I.O."/>
            <person name="Guillou S."/>
            <person name="Cros-Aarteil S."/>
            <person name="Calhoun S."/>
            <person name="Haridas S."/>
            <person name="Kuo A."/>
            <person name="Mondo S."/>
            <person name="Pangilinan J."/>
            <person name="Riley R."/>
            <person name="LaButti K."/>
            <person name="Andreopoulos B."/>
            <person name="Lipzen A."/>
            <person name="Chen C."/>
            <person name="Yan M."/>
            <person name="Daum C."/>
            <person name="Ng V."/>
            <person name="Clum A."/>
            <person name="Steindorff A."/>
            <person name="Ohm R.A."/>
            <person name="Martin F."/>
            <person name="Silar P."/>
            <person name="Natvig D.O."/>
            <person name="Lalanne C."/>
            <person name="Gautier V."/>
            <person name="Ament-Velasquez S.L."/>
            <person name="Kruys A."/>
            <person name="Hutchinson M.I."/>
            <person name="Powell A.J."/>
            <person name="Barry K."/>
            <person name="Miller A.N."/>
            <person name="Grigoriev I.V."/>
            <person name="Debuchy R."/>
            <person name="Gladieux P."/>
            <person name="Hiltunen Thoren M."/>
            <person name="Johannesson H."/>
        </authorList>
    </citation>
    <scope>NUCLEOTIDE SEQUENCE</scope>
    <source>
        <strain evidence="2">PSN243</strain>
    </source>
</reference>
<feature type="region of interest" description="Disordered" evidence="1">
    <location>
        <begin position="612"/>
        <end position="660"/>
    </location>
</feature>
<comment type="caution">
    <text evidence="2">The sequence shown here is derived from an EMBL/GenBank/DDBJ whole genome shotgun (WGS) entry which is preliminary data.</text>
</comment>
<name>A0AAV9H5W8_9PEZI</name>
<keyword evidence="3" id="KW-1185">Reference proteome</keyword>
<evidence type="ECO:0000313" key="3">
    <source>
        <dbReference type="Proteomes" id="UP001321760"/>
    </source>
</evidence>
<feature type="compositionally biased region" description="Basic and acidic residues" evidence="1">
    <location>
        <begin position="29"/>
        <end position="41"/>
    </location>
</feature>
<feature type="compositionally biased region" description="Basic and acidic residues" evidence="1">
    <location>
        <begin position="304"/>
        <end position="320"/>
    </location>
</feature>
<feature type="compositionally biased region" description="Basic and acidic residues" evidence="1">
    <location>
        <begin position="434"/>
        <end position="444"/>
    </location>
</feature>
<proteinExistence type="predicted"/>
<dbReference type="AlphaFoldDB" id="A0AAV9H5W8"/>
<gene>
    <name evidence="2" type="ORF">QBC34DRAFT_373680</name>
</gene>
<feature type="compositionally biased region" description="Basic and acidic residues" evidence="1">
    <location>
        <begin position="612"/>
        <end position="627"/>
    </location>
</feature>
<feature type="compositionally biased region" description="Low complexity" evidence="1">
    <location>
        <begin position="65"/>
        <end position="86"/>
    </location>
</feature>
<feature type="compositionally biased region" description="Low complexity" evidence="1">
    <location>
        <begin position="686"/>
        <end position="701"/>
    </location>
</feature>
<evidence type="ECO:0000256" key="1">
    <source>
        <dbReference type="SAM" id="MobiDB-lite"/>
    </source>
</evidence>
<feature type="region of interest" description="Disordered" evidence="1">
    <location>
        <begin position="163"/>
        <end position="278"/>
    </location>
</feature>
<feature type="region of interest" description="Disordered" evidence="1">
    <location>
        <begin position="117"/>
        <end position="140"/>
    </location>
</feature>
<feature type="region of interest" description="Disordered" evidence="1">
    <location>
        <begin position="403"/>
        <end position="458"/>
    </location>
</feature>
<protein>
    <submittedName>
        <fullName evidence="2">Uncharacterized protein</fullName>
    </submittedName>
</protein>
<dbReference type="Proteomes" id="UP001321760">
    <property type="component" value="Unassembled WGS sequence"/>
</dbReference>
<feature type="compositionally biased region" description="Acidic residues" evidence="1">
    <location>
        <begin position="639"/>
        <end position="652"/>
    </location>
</feature>